<keyword evidence="3 4" id="KW-0408">Iron</keyword>
<dbReference type="GO" id="GO:0006801">
    <property type="term" value="P:superoxide metabolic process"/>
    <property type="evidence" value="ECO:0007669"/>
    <property type="project" value="TreeGrafter"/>
</dbReference>
<organism evidence="7 8">
    <name type="scientific">Megaselia scalaris</name>
    <name type="common">Humpbacked fly</name>
    <name type="synonym">Phora scalaris</name>
    <dbReference type="NCBI Taxonomy" id="36166"/>
    <lineage>
        <taxon>Eukaryota</taxon>
        <taxon>Metazoa</taxon>
        <taxon>Ecdysozoa</taxon>
        <taxon>Arthropoda</taxon>
        <taxon>Hexapoda</taxon>
        <taxon>Insecta</taxon>
        <taxon>Pterygota</taxon>
        <taxon>Neoptera</taxon>
        <taxon>Endopterygota</taxon>
        <taxon>Diptera</taxon>
        <taxon>Brachycera</taxon>
        <taxon>Muscomorpha</taxon>
        <taxon>Platypezoidea</taxon>
        <taxon>Phoridae</taxon>
        <taxon>Megaseliini</taxon>
        <taxon>Megaselia</taxon>
    </lineage>
</organism>
<evidence type="ECO:0000259" key="6">
    <source>
        <dbReference type="PROSITE" id="PS50255"/>
    </source>
</evidence>
<dbReference type="Pfam" id="PF00173">
    <property type="entry name" value="Cyt-b5"/>
    <property type="match status" value="1"/>
</dbReference>
<dbReference type="EnsemblMetazoa" id="MESCA011396-RA">
    <property type="protein sequence ID" value="MESCA011396-PA"/>
    <property type="gene ID" value="MESCA011396"/>
</dbReference>
<dbReference type="InterPro" id="IPR036400">
    <property type="entry name" value="Cyt_B5-like_heme/steroid_sf"/>
</dbReference>
<dbReference type="AlphaFoldDB" id="T1H522"/>
<feature type="compositionally biased region" description="Polar residues" evidence="5">
    <location>
        <begin position="7"/>
        <end position="19"/>
    </location>
</feature>
<dbReference type="GO" id="GO:0020037">
    <property type="term" value="F:heme binding"/>
    <property type="evidence" value="ECO:0007669"/>
    <property type="project" value="UniProtKB-UniRule"/>
</dbReference>
<reference evidence="8" key="1">
    <citation type="submission" date="2013-02" db="EMBL/GenBank/DDBJ databases">
        <authorList>
            <person name="Hughes D."/>
        </authorList>
    </citation>
    <scope>NUCLEOTIDE SEQUENCE</scope>
    <source>
        <strain>Durham</strain>
        <strain evidence="8">NC isolate 2 -- Noor lab</strain>
    </source>
</reference>
<evidence type="ECO:0000256" key="1">
    <source>
        <dbReference type="ARBA" id="ARBA00022617"/>
    </source>
</evidence>
<comment type="similarity">
    <text evidence="4">Belongs to the cytochrome b5 family.</text>
</comment>
<dbReference type="GO" id="GO:0046872">
    <property type="term" value="F:metal ion binding"/>
    <property type="evidence" value="ECO:0007669"/>
    <property type="project" value="UniProtKB-UniRule"/>
</dbReference>
<dbReference type="PROSITE" id="PS50255">
    <property type="entry name" value="CYTOCHROME_B5_2"/>
    <property type="match status" value="1"/>
</dbReference>
<evidence type="ECO:0000313" key="8">
    <source>
        <dbReference type="Proteomes" id="UP000015102"/>
    </source>
</evidence>
<feature type="domain" description="Cytochrome b5 heme-binding" evidence="6">
    <location>
        <begin position="51"/>
        <end position="127"/>
    </location>
</feature>
<keyword evidence="2 4" id="KW-0479">Metal-binding</keyword>
<feature type="region of interest" description="Disordered" evidence="5">
    <location>
        <begin position="1"/>
        <end position="22"/>
    </location>
</feature>
<dbReference type="HOGENOM" id="CLU_046313_2_3_1"/>
<dbReference type="EMBL" id="CAQQ02181929">
    <property type="status" value="NOT_ANNOTATED_CDS"/>
    <property type="molecule type" value="Genomic_DNA"/>
</dbReference>
<dbReference type="InterPro" id="IPR051872">
    <property type="entry name" value="Cytochrome_b5/Flavoprotein_Rdt"/>
</dbReference>
<dbReference type="GO" id="GO:0004128">
    <property type="term" value="F:cytochrome-b5 reductase activity, acting on NAD(P)H"/>
    <property type="evidence" value="ECO:0007669"/>
    <property type="project" value="TreeGrafter"/>
</dbReference>
<name>T1H522_MEGSC</name>
<reference evidence="7" key="2">
    <citation type="submission" date="2015-06" db="UniProtKB">
        <authorList>
            <consortium name="EnsemblMetazoa"/>
        </authorList>
    </citation>
    <scope>IDENTIFICATION</scope>
</reference>
<dbReference type="Proteomes" id="UP000015102">
    <property type="component" value="Unassembled WGS sequence"/>
</dbReference>
<dbReference type="FunFam" id="3.10.120.10:FF:000001">
    <property type="entry name" value="Cytochrome b5 reductase 4"/>
    <property type="match status" value="1"/>
</dbReference>
<protein>
    <recommendedName>
        <fullName evidence="6">Cytochrome b5 heme-binding domain-containing protein</fullName>
    </recommendedName>
</protein>
<dbReference type="GO" id="GO:0005783">
    <property type="term" value="C:endoplasmic reticulum"/>
    <property type="evidence" value="ECO:0007669"/>
    <property type="project" value="TreeGrafter"/>
</dbReference>
<dbReference type="SMART" id="SM01117">
    <property type="entry name" value="Cyt-b5"/>
    <property type="match status" value="1"/>
</dbReference>
<accession>T1H522</accession>
<dbReference type="OMA" id="GHSQLDW"/>
<evidence type="ECO:0000256" key="5">
    <source>
        <dbReference type="SAM" id="MobiDB-lite"/>
    </source>
</evidence>
<dbReference type="PANTHER" id="PTHR46237">
    <property type="entry name" value="CYTOCHROME B5 REDUCTASE 4 FAMILY MEMBER"/>
    <property type="match status" value="1"/>
</dbReference>
<dbReference type="SUPFAM" id="SSF55856">
    <property type="entry name" value="Cytochrome b5-like heme/steroid binding domain"/>
    <property type="match status" value="1"/>
</dbReference>
<dbReference type="PROSITE" id="PS00191">
    <property type="entry name" value="CYTOCHROME_B5_1"/>
    <property type="match status" value="1"/>
</dbReference>
<sequence length="141" mass="15367">MWAKLGFSNNSTGSATGNPRNKVALKPGHSLMDWVRLGSSGEDLTGANGMIRPITLQEVALHNTQNDAWTAIRGKVYNITRYMDFHPGGVEELMKGAGKEATKIFEDVHAWVNYEQLLAKCFLGPLTIAASLDLGMDTDSD</sequence>
<evidence type="ECO:0000256" key="4">
    <source>
        <dbReference type="RuleBase" id="RU362121"/>
    </source>
</evidence>
<evidence type="ECO:0000256" key="3">
    <source>
        <dbReference type="ARBA" id="ARBA00023004"/>
    </source>
</evidence>
<evidence type="ECO:0000256" key="2">
    <source>
        <dbReference type="ARBA" id="ARBA00022723"/>
    </source>
</evidence>
<keyword evidence="1 4" id="KW-0349">Heme</keyword>
<proteinExistence type="inferred from homology"/>
<dbReference type="InterPro" id="IPR001199">
    <property type="entry name" value="Cyt_B5-like_heme/steroid-bd"/>
</dbReference>
<dbReference type="Gene3D" id="3.10.120.10">
    <property type="entry name" value="Cytochrome b5-like heme/steroid binding domain"/>
    <property type="match status" value="1"/>
</dbReference>
<keyword evidence="8" id="KW-1185">Reference proteome</keyword>
<dbReference type="InterPro" id="IPR018506">
    <property type="entry name" value="Cyt_B5_heme-BS"/>
</dbReference>
<evidence type="ECO:0000313" key="7">
    <source>
        <dbReference type="EnsemblMetazoa" id="MESCA011396-PA"/>
    </source>
</evidence>
<dbReference type="PANTHER" id="PTHR46237:SF1">
    <property type="entry name" value="CYTOCHROME B5 REDUCTASE 4"/>
    <property type="match status" value="1"/>
</dbReference>
<dbReference type="STRING" id="36166.T1H522"/>
<dbReference type="PRINTS" id="PR00363">
    <property type="entry name" value="CYTOCHROMEB5"/>
</dbReference>